<sequence length="246" mass="27720">MFQIFRNKHIVLSYQMEQIHLSYPVISSEFISIDQKTICGTIKAILKVRPNYFNMQRYLKLIFKGIKRLNQQRIIYMLVAVGFLVVLVRNQSEANKTNSAAAQQIFLYDNAIDTKTDSLITYALSMKGIPYAYEGKSLNGFDCSGFIYFVFNKFGIEIPAGSANQFLEGTPVDESNLAKGDLVFFKGYENDSDRVGHVGIVFSTEDEIFFVHSSSGGGGRGITTNSLEHPQYRARFLGARRVISTL</sequence>
<gene>
    <name evidence="6" type="ORF">P872_21845</name>
</gene>
<keyword evidence="3" id="KW-0378">Hydrolase</keyword>
<organism evidence="6 7">
    <name type="scientific">Rhodonellum psychrophilum GCM71 = DSM 17998</name>
    <dbReference type="NCBI Taxonomy" id="1123057"/>
    <lineage>
        <taxon>Bacteria</taxon>
        <taxon>Pseudomonadati</taxon>
        <taxon>Bacteroidota</taxon>
        <taxon>Cytophagia</taxon>
        <taxon>Cytophagales</taxon>
        <taxon>Cytophagaceae</taxon>
        <taxon>Rhodonellum</taxon>
    </lineage>
</organism>
<comment type="similarity">
    <text evidence="1">Belongs to the peptidase C40 family.</text>
</comment>
<dbReference type="PANTHER" id="PTHR47053">
    <property type="entry name" value="MUREIN DD-ENDOPEPTIDASE MEPH-RELATED"/>
    <property type="match status" value="1"/>
</dbReference>
<keyword evidence="2" id="KW-0645">Protease</keyword>
<keyword evidence="4" id="KW-0788">Thiol protease</keyword>
<evidence type="ECO:0000313" key="6">
    <source>
        <dbReference type="EMBL" id="ERM80425.1"/>
    </source>
</evidence>
<dbReference type="eggNOG" id="COG0791">
    <property type="taxonomic scope" value="Bacteria"/>
</dbReference>
<dbReference type="InterPro" id="IPR038765">
    <property type="entry name" value="Papain-like_cys_pep_sf"/>
</dbReference>
<comment type="caution">
    <text evidence="6">The sequence shown here is derived from an EMBL/GenBank/DDBJ whole genome shotgun (WGS) entry which is preliminary data.</text>
</comment>
<evidence type="ECO:0000259" key="5">
    <source>
        <dbReference type="PROSITE" id="PS51935"/>
    </source>
</evidence>
<dbReference type="Proteomes" id="UP000016843">
    <property type="component" value="Unassembled WGS sequence"/>
</dbReference>
<evidence type="ECO:0000256" key="1">
    <source>
        <dbReference type="ARBA" id="ARBA00007074"/>
    </source>
</evidence>
<dbReference type="InterPro" id="IPR051202">
    <property type="entry name" value="Peptidase_C40"/>
</dbReference>
<dbReference type="Gene3D" id="3.90.1720.10">
    <property type="entry name" value="endopeptidase domain like (from Nostoc punctiforme)"/>
    <property type="match status" value="1"/>
</dbReference>
<protein>
    <recommendedName>
        <fullName evidence="5">NlpC/P60 domain-containing protein</fullName>
    </recommendedName>
</protein>
<proteinExistence type="inferred from homology"/>
<dbReference type="PROSITE" id="PS51935">
    <property type="entry name" value="NLPC_P60"/>
    <property type="match status" value="1"/>
</dbReference>
<evidence type="ECO:0000256" key="3">
    <source>
        <dbReference type="ARBA" id="ARBA00022801"/>
    </source>
</evidence>
<evidence type="ECO:0000313" key="7">
    <source>
        <dbReference type="Proteomes" id="UP000016843"/>
    </source>
</evidence>
<accession>U5BJ32</accession>
<dbReference type="SUPFAM" id="SSF54001">
    <property type="entry name" value="Cysteine proteinases"/>
    <property type="match status" value="1"/>
</dbReference>
<dbReference type="Pfam" id="PF00877">
    <property type="entry name" value="NLPC_P60"/>
    <property type="match status" value="1"/>
</dbReference>
<evidence type="ECO:0000256" key="2">
    <source>
        <dbReference type="ARBA" id="ARBA00022670"/>
    </source>
</evidence>
<feature type="domain" description="NlpC/P60" evidence="5">
    <location>
        <begin position="113"/>
        <end position="243"/>
    </location>
</feature>
<dbReference type="GO" id="GO:0008234">
    <property type="term" value="F:cysteine-type peptidase activity"/>
    <property type="evidence" value="ECO:0007669"/>
    <property type="project" value="UniProtKB-KW"/>
</dbReference>
<dbReference type="GO" id="GO:0006508">
    <property type="term" value="P:proteolysis"/>
    <property type="evidence" value="ECO:0007669"/>
    <property type="project" value="UniProtKB-KW"/>
</dbReference>
<dbReference type="EMBL" id="AWXR01000101">
    <property type="protein sequence ID" value="ERM80425.1"/>
    <property type="molecule type" value="Genomic_DNA"/>
</dbReference>
<dbReference type="AlphaFoldDB" id="U5BJ32"/>
<evidence type="ECO:0000256" key="4">
    <source>
        <dbReference type="ARBA" id="ARBA00022807"/>
    </source>
</evidence>
<keyword evidence="7" id="KW-1185">Reference proteome</keyword>
<dbReference type="InterPro" id="IPR000064">
    <property type="entry name" value="NLP_P60_dom"/>
</dbReference>
<name>U5BJ32_9BACT</name>
<reference evidence="6 7" key="1">
    <citation type="journal article" date="2013" name="Genome Announc.">
        <title>Draft Genome Sequence of the Psychrophilic and Alkaliphilic Rhodonellum psychrophilum Strain GCM71T.</title>
        <authorList>
            <person name="Hauptmann A.L."/>
            <person name="Glaring M.A."/>
            <person name="Hallin P.F."/>
            <person name="Prieme A."/>
            <person name="Stougaard P."/>
        </authorList>
    </citation>
    <scope>NUCLEOTIDE SEQUENCE [LARGE SCALE GENOMIC DNA]</scope>
    <source>
        <strain evidence="6 7">GCM71</strain>
    </source>
</reference>
<dbReference type="PANTHER" id="PTHR47053:SF1">
    <property type="entry name" value="MUREIN DD-ENDOPEPTIDASE MEPH-RELATED"/>
    <property type="match status" value="1"/>
</dbReference>